<dbReference type="WBParaSite" id="nRc.2.0.1.t14504-RA">
    <property type="protein sequence ID" value="nRc.2.0.1.t14504-RA"/>
    <property type="gene ID" value="nRc.2.0.1.g14504"/>
</dbReference>
<name>A0A915IKV6_ROMCU</name>
<dbReference type="Proteomes" id="UP000887565">
    <property type="component" value="Unplaced"/>
</dbReference>
<evidence type="ECO:0000313" key="1">
    <source>
        <dbReference type="Proteomes" id="UP000887565"/>
    </source>
</evidence>
<organism evidence="1 2">
    <name type="scientific">Romanomermis culicivorax</name>
    <name type="common">Nematode worm</name>
    <dbReference type="NCBI Taxonomy" id="13658"/>
    <lineage>
        <taxon>Eukaryota</taxon>
        <taxon>Metazoa</taxon>
        <taxon>Ecdysozoa</taxon>
        <taxon>Nematoda</taxon>
        <taxon>Enoplea</taxon>
        <taxon>Dorylaimia</taxon>
        <taxon>Mermithida</taxon>
        <taxon>Mermithoidea</taxon>
        <taxon>Mermithidae</taxon>
        <taxon>Romanomermis</taxon>
    </lineage>
</organism>
<reference evidence="2" key="1">
    <citation type="submission" date="2022-11" db="UniProtKB">
        <authorList>
            <consortium name="WormBaseParasite"/>
        </authorList>
    </citation>
    <scope>IDENTIFICATION</scope>
</reference>
<keyword evidence="1" id="KW-1185">Reference proteome</keyword>
<proteinExistence type="predicted"/>
<dbReference type="AlphaFoldDB" id="A0A915IKV6"/>
<evidence type="ECO:0000313" key="2">
    <source>
        <dbReference type="WBParaSite" id="nRc.2.0.1.t14504-RA"/>
    </source>
</evidence>
<accession>A0A915IKV6</accession>
<protein>
    <submittedName>
        <fullName evidence="2">Uncharacterized protein</fullName>
    </submittedName>
</protein>
<sequence>MVQIGTEVHMPTKGDAITCWRNHFGFIPIRFWPKTKSWASKLEEKRNHLAECLQYKNNPYCYQRFFFGQIAVRLPDQPGIQITHIGNKVVVMLIGKQPSAPVISAK</sequence>